<keyword evidence="9" id="KW-0539">Nucleus</keyword>
<evidence type="ECO:0000256" key="11">
    <source>
        <dbReference type="SAM" id="MobiDB-lite"/>
    </source>
</evidence>
<dbReference type="PROSITE" id="PS51044">
    <property type="entry name" value="ZF_SP_RING"/>
    <property type="match status" value="1"/>
</dbReference>
<dbReference type="OrthoDB" id="756301at2759"/>
<organism evidence="13 14">
    <name type="scientific">Aulographum hederae CBS 113979</name>
    <dbReference type="NCBI Taxonomy" id="1176131"/>
    <lineage>
        <taxon>Eukaryota</taxon>
        <taxon>Fungi</taxon>
        <taxon>Dikarya</taxon>
        <taxon>Ascomycota</taxon>
        <taxon>Pezizomycotina</taxon>
        <taxon>Dothideomycetes</taxon>
        <taxon>Pleosporomycetidae</taxon>
        <taxon>Aulographales</taxon>
        <taxon>Aulographaceae</taxon>
    </lineage>
</organism>
<evidence type="ECO:0000256" key="2">
    <source>
        <dbReference type="ARBA" id="ARBA00004718"/>
    </source>
</evidence>
<dbReference type="UniPathway" id="UPA00886"/>
<dbReference type="GO" id="GO:0000724">
    <property type="term" value="P:double-strand break repair via homologous recombination"/>
    <property type="evidence" value="ECO:0007669"/>
    <property type="project" value="InterPro"/>
</dbReference>
<evidence type="ECO:0000256" key="3">
    <source>
        <dbReference type="ARBA" id="ARBA00008212"/>
    </source>
</evidence>
<evidence type="ECO:0000256" key="7">
    <source>
        <dbReference type="ARBA" id="ARBA00022786"/>
    </source>
</evidence>
<comment type="subcellular location">
    <subcellularLocation>
        <location evidence="1">Nucleus</location>
    </subcellularLocation>
</comment>
<feature type="region of interest" description="Disordered" evidence="11">
    <location>
        <begin position="174"/>
        <end position="202"/>
    </location>
</feature>
<evidence type="ECO:0000256" key="4">
    <source>
        <dbReference type="ARBA" id="ARBA00022679"/>
    </source>
</evidence>
<comment type="pathway">
    <text evidence="2">Protein modification; protein sumoylation.</text>
</comment>
<evidence type="ECO:0000256" key="8">
    <source>
        <dbReference type="ARBA" id="ARBA00022833"/>
    </source>
</evidence>
<dbReference type="PANTHER" id="PTHR21330:SF1">
    <property type="entry name" value="E3 SUMO-PROTEIN LIGASE NSE2"/>
    <property type="match status" value="1"/>
</dbReference>
<dbReference type="InterPro" id="IPR013083">
    <property type="entry name" value="Znf_RING/FYVE/PHD"/>
</dbReference>
<dbReference type="CDD" id="cd16651">
    <property type="entry name" value="SPL-RING_NSE2"/>
    <property type="match status" value="1"/>
</dbReference>
<dbReference type="Gene3D" id="3.30.40.10">
    <property type="entry name" value="Zinc/RING finger domain, C3HC4 (zinc finger)"/>
    <property type="match status" value="1"/>
</dbReference>
<dbReference type="GO" id="GO:0061665">
    <property type="term" value="F:SUMO ligase activity"/>
    <property type="evidence" value="ECO:0007669"/>
    <property type="project" value="TreeGrafter"/>
</dbReference>
<protein>
    <recommendedName>
        <fullName evidence="12">SP-RING-type domain-containing protein</fullName>
    </recommendedName>
</protein>
<dbReference type="AlphaFoldDB" id="A0A6G1GVR5"/>
<dbReference type="GO" id="GO:0016925">
    <property type="term" value="P:protein sumoylation"/>
    <property type="evidence" value="ECO:0007669"/>
    <property type="project" value="UniProtKB-UniPathway"/>
</dbReference>
<feature type="compositionally biased region" description="Polar residues" evidence="11">
    <location>
        <begin position="396"/>
        <end position="416"/>
    </location>
</feature>
<keyword evidence="5" id="KW-0479">Metal-binding</keyword>
<accession>A0A6G1GVR5</accession>
<keyword evidence="4" id="KW-0808">Transferase</keyword>
<comment type="similarity">
    <text evidence="3">Belongs to the NSE2 family.</text>
</comment>
<feature type="compositionally biased region" description="Acidic residues" evidence="11">
    <location>
        <begin position="174"/>
        <end position="184"/>
    </location>
</feature>
<dbReference type="Pfam" id="PF11789">
    <property type="entry name" value="zf-Nse"/>
    <property type="match status" value="1"/>
</dbReference>
<keyword evidence="8" id="KW-0862">Zinc</keyword>
<dbReference type="InterPro" id="IPR026846">
    <property type="entry name" value="Nse2(Mms21)"/>
</dbReference>
<evidence type="ECO:0000313" key="13">
    <source>
        <dbReference type="EMBL" id="KAF1984828.1"/>
    </source>
</evidence>
<feature type="domain" description="SP-RING-type" evidence="12">
    <location>
        <begin position="274"/>
        <end position="357"/>
    </location>
</feature>
<keyword evidence="14" id="KW-1185">Reference proteome</keyword>
<evidence type="ECO:0000256" key="10">
    <source>
        <dbReference type="PROSITE-ProRule" id="PRU00452"/>
    </source>
</evidence>
<dbReference type="InterPro" id="IPR004181">
    <property type="entry name" value="Znf_MIZ"/>
</dbReference>
<evidence type="ECO:0000313" key="14">
    <source>
        <dbReference type="Proteomes" id="UP000800041"/>
    </source>
</evidence>
<dbReference type="EMBL" id="ML977165">
    <property type="protein sequence ID" value="KAF1984828.1"/>
    <property type="molecule type" value="Genomic_DNA"/>
</dbReference>
<feature type="region of interest" description="Disordered" evidence="11">
    <location>
        <begin position="77"/>
        <end position="105"/>
    </location>
</feature>
<dbReference type="GO" id="GO:0030915">
    <property type="term" value="C:Smc5-Smc6 complex"/>
    <property type="evidence" value="ECO:0007669"/>
    <property type="project" value="InterPro"/>
</dbReference>
<dbReference type="Proteomes" id="UP000800041">
    <property type="component" value="Unassembled WGS sequence"/>
</dbReference>
<evidence type="ECO:0000256" key="9">
    <source>
        <dbReference type="ARBA" id="ARBA00023242"/>
    </source>
</evidence>
<evidence type="ECO:0000256" key="1">
    <source>
        <dbReference type="ARBA" id="ARBA00004123"/>
    </source>
</evidence>
<feature type="region of interest" description="Disordered" evidence="11">
    <location>
        <begin position="357"/>
        <end position="431"/>
    </location>
</feature>
<dbReference type="GO" id="GO:0005634">
    <property type="term" value="C:nucleus"/>
    <property type="evidence" value="ECO:0007669"/>
    <property type="project" value="UniProtKB-SubCell"/>
</dbReference>
<keyword evidence="6 10" id="KW-0863">Zinc-finger</keyword>
<gene>
    <name evidence="13" type="ORF">K402DRAFT_405620</name>
</gene>
<reference evidence="13" key="1">
    <citation type="journal article" date="2020" name="Stud. Mycol.">
        <title>101 Dothideomycetes genomes: a test case for predicting lifestyles and emergence of pathogens.</title>
        <authorList>
            <person name="Haridas S."/>
            <person name="Albert R."/>
            <person name="Binder M."/>
            <person name="Bloem J."/>
            <person name="Labutti K."/>
            <person name="Salamov A."/>
            <person name="Andreopoulos B."/>
            <person name="Baker S."/>
            <person name="Barry K."/>
            <person name="Bills G."/>
            <person name="Bluhm B."/>
            <person name="Cannon C."/>
            <person name="Castanera R."/>
            <person name="Culley D."/>
            <person name="Daum C."/>
            <person name="Ezra D."/>
            <person name="Gonzalez J."/>
            <person name="Henrissat B."/>
            <person name="Kuo A."/>
            <person name="Liang C."/>
            <person name="Lipzen A."/>
            <person name="Lutzoni F."/>
            <person name="Magnuson J."/>
            <person name="Mondo S."/>
            <person name="Nolan M."/>
            <person name="Ohm R."/>
            <person name="Pangilinan J."/>
            <person name="Park H.-J."/>
            <person name="Ramirez L."/>
            <person name="Alfaro M."/>
            <person name="Sun H."/>
            <person name="Tritt A."/>
            <person name="Yoshinaga Y."/>
            <person name="Zwiers L.-H."/>
            <person name="Turgeon B."/>
            <person name="Goodwin S."/>
            <person name="Spatafora J."/>
            <person name="Crous P."/>
            <person name="Grigoriev I."/>
        </authorList>
    </citation>
    <scope>NUCLEOTIDE SEQUENCE</scope>
    <source>
        <strain evidence="13">CBS 113979</strain>
    </source>
</reference>
<name>A0A6G1GVR5_9PEZI</name>
<evidence type="ECO:0000259" key="12">
    <source>
        <dbReference type="PROSITE" id="PS51044"/>
    </source>
</evidence>
<feature type="region of interest" description="Disordered" evidence="11">
    <location>
        <begin position="1"/>
        <end position="20"/>
    </location>
</feature>
<sequence length="431" mass="48273">MPRHRQSTAGPSARPSGATTVFEYQPLEAPLHPKKQQDLKRLAKESSFTKLTAHQEKAALMLTSSASDINELIFDMENKASQKKARRVEKGRERDEEEEERDQNLIETRQLVEEKTARLEEEIRKVIDSQQERITAKNCLDKISSELQNQTANTQYTQASTQRRPRGRQVLNENGEEELSDIEPTDPAGGSDPSQPPVSAPSSLFMESLEKEKNAYQSLSLSCRYAQHNVYVGFKRSVHDALQYDDDPRQLAHHSKWFAEPGASPQPGMTADDSDDDIAVARQKVSTKCPLTLLEYVNPVTSDKCRHSFEKNAIMEMIGRSSISAVKCPVFGCDQMLKAVNLHTDTALLRKIRRIQQSRNADRSDDDDDDEPGNSAARRRQSVGSESAEDIEAPRQTHTQAKIKSSAHTSQGNIRSSGAIVDLSDEEEDEV</sequence>
<evidence type="ECO:0000256" key="6">
    <source>
        <dbReference type="ARBA" id="ARBA00022771"/>
    </source>
</evidence>
<dbReference type="PANTHER" id="PTHR21330">
    <property type="entry name" value="E3 SUMO-PROTEIN LIGASE NSE2"/>
    <property type="match status" value="1"/>
</dbReference>
<keyword evidence="7" id="KW-0833">Ubl conjugation pathway</keyword>
<proteinExistence type="inferred from homology"/>
<dbReference type="SUPFAM" id="SSF57850">
    <property type="entry name" value="RING/U-box"/>
    <property type="match status" value="1"/>
</dbReference>
<evidence type="ECO:0000256" key="5">
    <source>
        <dbReference type="ARBA" id="ARBA00022723"/>
    </source>
</evidence>
<dbReference type="GO" id="GO:0008270">
    <property type="term" value="F:zinc ion binding"/>
    <property type="evidence" value="ECO:0007669"/>
    <property type="project" value="UniProtKB-KW"/>
</dbReference>